<dbReference type="FunFam" id="3.30.70.1020:FF:000001">
    <property type="entry name" value="Alpha,alpha-trehalose-phosphate synthase [UDP-forming] 1"/>
    <property type="match status" value="1"/>
</dbReference>
<name>A0A9W9F609_9EURO</name>
<dbReference type="SUPFAM" id="SSF53756">
    <property type="entry name" value="UDP-Glycosyltransferase/glycogen phosphorylase"/>
    <property type="match status" value="1"/>
</dbReference>
<dbReference type="PANTHER" id="PTHR10788">
    <property type="entry name" value="TREHALOSE-6-PHOSPHATE SYNTHASE"/>
    <property type="match status" value="1"/>
</dbReference>
<gene>
    <name evidence="3" type="ORF">N7456_010100</name>
</gene>
<protein>
    <submittedName>
        <fullName evidence="3">Uncharacterized protein</fullName>
    </submittedName>
</protein>
<dbReference type="GO" id="GO:0004805">
    <property type="term" value="F:trehalose-phosphatase activity"/>
    <property type="evidence" value="ECO:0007669"/>
    <property type="project" value="TreeGrafter"/>
</dbReference>
<comment type="caution">
    <text evidence="3">The sequence shown here is derived from an EMBL/GenBank/DDBJ whole genome shotgun (WGS) entry which is preliminary data.</text>
</comment>
<evidence type="ECO:0000256" key="1">
    <source>
        <dbReference type="ARBA" id="ARBA00005409"/>
    </source>
</evidence>
<comment type="similarity">
    <text evidence="1">In the N-terminal section; belongs to the glycosyltransferase 20 family.</text>
</comment>
<sequence length="952" mass="105725">MTVFIASLFLPYTIDFKSTGLKSLSTRRRKSSPSYSAVDGSGPLPIVGRLADVRKTRQRSSSFELTPGATTENEKIFKAYASHSAGEIPIAEEPNGPGPNEPRAVPWGQSRKFNQPRSKATTHPEPSILSRPGSRQGSKESAFLTGGVSLPAVTTELGSPRALLSPEDWVVKAAEQGHGGLQNAIHAAEEAGILENKMWVGTPGMPTDSLTDMTRSLIDQTLRAEYESLTVFVGDSEFEGHYAHFCRSVLWPALHYQMQETPRHTEYDDYSWKQYLKVNEAFATTIANHWRPGDTIWVHDYHLLALPALLRKKLPRARIGFFLHSAFPSSEVFRCLNSRDALLDGLLGADLIGFQTEEYCYHFIHSCSRLRRLQVSVDGVQVNDRFVHVKNYPLGIDYQSLNVLRQSVEVRDWISDIGERYKGKHLIVARDRLDAPGGIKQKLLAYELFLESYPKWRDNVVLVQVASSASEIPELEAQVSKVAMRINSVYSNLTHSPLVLLKQDISYSQFLALLSVAEIYMATNLREGMNLTSHDFIHCQDGQLVSQKHGSLILSEFTGSASIFHGHELIVNPWDYKQCADAMNIALEMSPERKQHNWEFLLNRKSPYTATAWYTFLQNALTEAHSMQQSRETHAVTPLRLDTLQHSYHSAHKRVFFLEDGATFTPDQTHPSTEATDLIQALVLDAKNTVYLTSTNSPDQLDRATKSLPPCIGLIAENGCFIKPSTRFRSCHALSPSNIPRKEPWESLVDVEGTSDWRAGIRKVIEYFQERTDGSTIEERRCTLTFNYKHALDHEIAAHQASELADQINGARGSEAIRVVRDTVAVSVEPLHASKAAAASTLLDRLPAEETADFIFVAGGGRGDESLFRWANRLSRVPVGNGVRNGSANTNGDENVKGGISGDRTVTTLTAGTHATEASAVLPSGLSLLDVLRLLAFPHVVDVASRCKDLET</sequence>
<reference evidence="3" key="1">
    <citation type="submission" date="2022-11" db="EMBL/GenBank/DDBJ databases">
        <authorList>
            <person name="Petersen C."/>
        </authorList>
    </citation>
    <scope>NUCLEOTIDE SEQUENCE</scope>
    <source>
        <strain evidence="3">IBT 30069</strain>
    </source>
</reference>
<dbReference type="GO" id="GO:0003825">
    <property type="term" value="F:alpha,alpha-trehalose-phosphate synthase (UDP-forming) activity"/>
    <property type="evidence" value="ECO:0007669"/>
    <property type="project" value="TreeGrafter"/>
</dbReference>
<dbReference type="GO" id="GO:0005829">
    <property type="term" value="C:cytosol"/>
    <property type="evidence" value="ECO:0007669"/>
    <property type="project" value="TreeGrafter"/>
</dbReference>
<accession>A0A9W9F609</accession>
<dbReference type="InterPro" id="IPR023214">
    <property type="entry name" value="HAD_sf"/>
</dbReference>
<proteinExistence type="inferred from homology"/>
<dbReference type="Gene3D" id="3.40.50.1000">
    <property type="entry name" value="HAD superfamily/HAD-like"/>
    <property type="match status" value="1"/>
</dbReference>
<dbReference type="Gene3D" id="3.30.70.1020">
    <property type="entry name" value="Trehalose-6-phosphate phosphatase related protein, domain 2"/>
    <property type="match status" value="1"/>
</dbReference>
<dbReference type="CDD" id="cd03788">
    <property type="entry name" value="GT20_TPS"/>
    <property type="match status" value="1"/>
</dbReference>
<dbReference type="GO" id="GO:0005946">
    <property type="term" value="C:alpha,alpha-trehalose-phosphate synthase complex (UDP-forming)"/>
    <property type="evidence" value="ECO:0007669"/>
    <property type="project" value="TreeGrafter"/>
</dbReference>
<dbReference type="Pfam" id="PF00982">
    <property type="entry name" value="Glyco_transf_20"/>
    <property type="match status" value="1"/>
</dbReference>
<dbReference type="InterPro" id="IPR036412">
    <property type="entry name" value="HAD-like_sf"/>
</dbReference>
<dbReference type="EMBL" id="JAPQKH010000006">
    <property type="protein sequence ID" value="KAJ5094239.1"/>
    <property type="molecule type" value="Genomic_DNA"/>
</dbReference>
<evidence type="ECO:0000313" key="3">
    <source>
        <dbReference type="EMBL" id="KAJ5094239.1"/>
    </source>
</evidence>
<feature type="region of interest" description="Disordered" evidence="2">
    <location>
        <begin position="88"/>
        <end position="141"/>
    </location>
</feature>
<dbReference type="SUPFAM" id="SSF56784">
    <property type="entry name" value="HAD-like"/>
    <property type="match status" value="1"/>
</dbReference>
<dbReference type="AlphaFoldDB" id="A0A9W9F609"/>
<dbReference type="InterPro" id="IPR003337">
    <property type="entry name" value="Trehalose_PPase"/>
</dbReference>
<organism evidence="3 4">
    <name type="scientific">Penicillium angulare</name>
    <dbReference type="NCBI Taxonomy" id="116970"/>
    <lineage>
        <taxon>Eukaryota</taxon>
        <taxon>Fungi</taxon>
        <taxon>Dikarya</taxon>
        <taxon>Ascomycota</taxon>
        <taxon>Pezizomycotina</taxon>
        <taxon>Eurotiomycetes</taxon>
        <taxon>Eurotiomycetidae</taxon>
        <taxon>Eurotiales</taxon>
        <taxon>Aspergillaceae</taxon>
        <taxon>Penicillium</taxon>
    </lineage>
</organism>
<dbReference type="InterPro" id="IPR001830">
    <property type="entry name" value="Glyco_trans_20"/>
</dbReference>
<evidence type="ECO:0000256" key="2">
    <source>
        <dbReference type="SAM" id="MobiDB-lite"/>
    </source>
</evidence>
<dbReference type="Gene3D" id="3.40.50.2000">
    <property type="entry name" value="Glycogen Phosphorylase B"/>
    <property type="match status" value="2"/>
</dbReference>
<evidence type="ECO:0000313" key="4">
    <source>
        <dbReference type="Proteomes" id="UP001149165"/>
    </source>
</evidence>
<feature type="compositionally biased region" description="Polar residues" evidence="2">
    <location>
        <begin position="111"/>
        <end position="121"/>
    </location>
</feature>
<dbReference type="GO" id="GO:0005992">
    <property type="term" value="P:trehalose biosynthetic process"/>
    <property type="evidence" value="ECO:0007669"/>
    <property type="project" value="InterPro"/>
</dbReference>
<keyword evidence="4" id="KW-1185">Reference proteome</keyword>
<dbReference type="Pfam" id="PF02358">
    <property type="entry name" value="Trehalose_PPase"/>
    <property type="match status" value="1"/>
</dbReference>
<reference evidence="3" key="2">
    <citation type="journal article" date="2023" name="IMA Fungus">
        <title>Comparative genomic study of the Penicillium genus elucidates a diverse pangenome and 15 lateral gene transfer events.</title>
        <authorList>
            <person name="Petersen C."/>
            <person name="Sorensen T."/>
            <person name="Nielsen M.R."/>
            <person name="Sondergaard T.E."/>
            <person name="Sorensen J.L."/>
            <person name="Fitzpatrick D.A."/>
            <person name="Frisvad J.C."/>
            <person name="Nielsen K.L."/>
        </authorList>
    </citation>
    <scope>NUCLEOTIDE SEQUENCE</scope>
    <source>
        <strain evidence="3">IBT 30069</strain>
    </source>
</reference>
<dbReference type="OrthoDB" id="755951at2759"/>
<dbReference type="Proteomes" id="UP001149165">
    <property type="component" value="Unassembled WGS sequence"/>
</dbReference>
<dbReference type="PANTHER" id="PTHR10788:SF15">
    <property type="entry name" value="TREHALOSE SYNTHASE COMPLEX REGULATORY SUBUNIT TPS3-RELATED"/>
    <property type="match status" value="1"/>
</dbReference>
<dbReference type="FunFam" id="3.40.50.2000:FF:000036">
    <property type="entry name" value="Alpha,alpha-trehalose-phosphate synthase subunit Tps2"/>
    <property type="match status" value="1"/>
</dbReference>